<gene>
    <name evidence="1" type="ORF">RDB_LOCUS90178</name>
</gene>
<dbReference type="EMBL" id="CAJMWS010000322">
    <property type="protein sequence ID" value="CAE6422395.1"/>
    <property type="molecule type" value="Genomic_DNA"/>
</dbReference>
<sequence>MPLCAILNQLILALGHHLFYCFWYATFSRKQTKPGVWMDSAPLPMRALPVEIIALIVDEAATPITCGALIPLDATSFQPLVAAKPSFEAIRGLSRTNHWIRYRVLSRWFTTMVIREENDWDMAVKLDICTHVLELRVLSKALAESVADDVFMRFQNLHTAIIDAHNDFVPHERNPANSSQSVGYYRMVAPQLPSTLRRLWLTNAHGPDVRVIQNACAQCPQLEDLWIERCTLFSPRLLLDQGGNSQVTSIEGYDKCNRCDFWRIFPDDHDAYFASVGVRDYASSLAAELRPLKHLKRLHMGLYLTPTEAIAGYRAQHSNTNTCIHGSSWTLVCQLCTDEFGSATREAEESATTVLGYHVPNLEEISWSSFHSINKAGRSLFKIKRQSNGEVICQRQADSLANPN</sequence>
<reference evidence="1" key="1">
    <citation type="submission" date="2021-01" db="EMBL/GenBank/DDBJ databases">
        <authorList>
            <person name="Kaushik A."/>
        </authorList>
    </citation>
    <scope>NUCLEOTIDE SEQUENCE</scope>
    <source>
        <strain evidence="1">AG1-1C</strain>
    </source>
</reference>
<name>A0A8H2XBG6_9AGAM</name>
<proteinExistence type="predicted"/>
<comment type="caution">
    <text evidence="1">The sequence shown here is derived from an EMBL/GenBank/DDBJ whole genome shotgun (WGS) entry which is preliminary data.</text>
</comment>
<protein>
    <submittedName>
        <fullName evidence="1">Uncharacterized protein</fullName>
    </submittedName>
</protein>
<evidence type="ECO:0000313" key="2">
    <source>
        <dbReference type="Proteomes" id="UP000663846"/>
    </source>
</evidence>
<evidence type="ECO:0000313" key="1">
    <source>
        <dbReference type="EMBL" id="CAE6422395.1"/>
    </source>
</evidence>
<organism evidence="1 2">
    <name type="scientific">Rhizoctonia solani</name>
    <dbReference type="NCBI Taxonomy" id="456999"/>
    <lineage>
        <taxon>Eukaryota</taxon>
        <taxon>Fungi</taxon>
        <taxon>Dikarya</taxon>
        <taxon>Basidiomycota</taxon>
        <taxon>Agaricomycotina</taxon>
        <taxon>Agaricomycetes</taxon>
        <taxon>Cantharellales</taxon>
        <taxon>Ceratobasidiaceae</taxon>
        <taxon>Rhizoctonia</taxon>
    </lineage>
</organism>
<dbReference type="AlphaFoldDB" id="A0A8H2XBG6"/>
<dbReference type="Proteomes" id="UP000663846">
    <property type="component" value="Unassembled WGS sequence"/>
</dbReference>
<accession>A0A8H2XBG6</accession>